<dbReference type="STRING" id="1332264.BW730_09145"/>
<keyword evidence="2" id="KW-0732">Signal</keyword>
<organism evidence="4 5">
    <name type="scientific">Tessaracoccus aquimaris</name>
    <dbReference type="NCBI Taxonomy" id="1332264"/>
    <lineage>
        <taxon>Bacteria</taxon>
        <taxon>Bacillati</taxon>
        <taxon>Actinomycetota</taxon>
        <taxon>Actinomycetes</taxon>
        <taxon>Propionibacteriales</taxon>
        <taxon>Propionibacteriaceae</taxon>
        <taxon>Tessaracoccus</taxon>
    </lineage>
</organism>
<sequence length="768" mass="79609">MRTPRAILAAALAFTLLGSVPGEAEAAATGIVINEIESDGDAVGDWVELYNPTTQAIDISGVVIRDNDDTHTLTVPTGTTVAAGGYYAIYTDTDPDVGFGLGKNDSVRLYDADATTLLDEHAWTGHASTSYGRCPDGVGEFATTAQPTRGAANACQLPGKVVINEIESQAGSPDDWIELYNAGGSTVDLAGYVLSDNSDDHRLTLPAGTSVAPGAFLTVDVATVDGGFGLGGADSARLFAADGTTLLDSHSWTQHSATSLARCPDGTGALRDSETPTKNAANKCAPLAVPKVAINEVNSDSAPADFIELFNYGTEAADLSGFLIKDNDDARTDTIKAGTVLQPGGYLLLKADIDFSFGLGKADSARLFLPDGTLVDSFDYQAHGVPSWGRCPNGTGEWTQPAALTPGYGNCGEEPPTPEPGNDPWPGAQGTTTVDTVAMFLEDSSGLDFTVEDGNPVLWAVDNGTGTFWKLNVTADGGATFADGWAAGKRARFAKDADDPAAKGPDAEGITVAGDGFIYLASERDNSDKGVNFNSVLKIDPNRPGPDVVASQEWDLTASLPQVSANTGIEAVEWVSDADLVGKLWDDSRDKAYDPADYPLHGDGLFFVAVEDNGGVYGYALNSDGTLAQISLVIPGLGGVMALDYDTTLGVMWAMCDDGCSGTGVQITLNGTPEPAVRLIERPTGLPDTNNEGFATSTLCDAGERDAWWFTDGVRPGALHRGSLGCPSDPGPTGPPTPRPSPSGSPRPVPSVSAGPGTPRPGLPHTGV</sequence>
<protein>
    <recommendedName>
        <fullName evidence="3">LTD domain-containing protein</fullName>
    </recommendedName>
</protein>
<dbReference type="EMBL" id="CP019606">
    <property type="protein sequence ID" value="AQP47635.1"/>
    <property type="molecule type" value="Genomic_DNA"/>
</dbReference>
<feature type="domain" description="LTD" evidence="3">
    <location>
        <begin position="143"/>
        <end position="278"/>
    </location>
</feature>
<feature type="signal peptide" evidence="2">
    <location>
        <begin position="1"/>
        <end position="26"/>
    </location>
</feature>
<dbReference type="Pfam" id="PF13449">
    <property type="entry name" value="Phytase-like"/>
    <property type="match status" value="1"/>
</dbReference>
<name>A0A1Q2CNI8_9ACTN</name>
<evidence type="ECO:0000259" key="3">
    <source>
        <dbReference type="PROSITE" id="PS51841"/>
    </source>
</evidence>
<dbReference type="SUPFAM" id="SSF74853">
    <property type="entry name" value="Lamin A/C globular tail domain"/>
    <property type="match status" value="3"/>
</dbReference>
<evidence type="ECO:0000313" key="5">
    <source>
        <dbReference type="Proteomes" id="UP000188145"/>
    </source>
</evidence>
<feature type="region of interest" description="Disordered" evidence="1">
    <location>
        <begin position="410"/>
        <end position="429"/>
    </location>
</feature>
<dbReference type="Gene3D" id="2.60.40.1260">
    <property type="entry name" value="Lamin Tail domain"/>
    <property type="match status" value="3"/>
</dbReference>
<dbReference type="PROSITE" id="PS51841">
    <property type="entry name" value="LTD"/>
    <property type="match status" value="3"/>
</dbReference>
<feature type="domain" description="LTD" evidence="3">
    <location>
        <begin position="280"/>
        <end position="382"/>
    </location>
</feature>
<dbReference type="RefSeq" id="WP_077685962.1">
    <property type="nucleotide sequence ID" value="NZ_CP019606.1"/>
</dbReference>
<feature type="compositionally biased region" description="Pro residues" evidence="1">
    <location>
        <begin position="729"/>
        <end position="749"/>
    </location>
</feature>
<evidence type="ECO:0000313" key="4">
    <source>
        <dbReference type="EMBL" id="AQP47635.1"/>
    </source>
</evidence>
<keyword evidence="5" id="KW-1185">Reference proteome</keyword>
<reference evidence="5" key="1">
    <citation type="submission" date="2017-02" db="EMBL/GenBank/DDBJ databases">
        <title>Tessaracoccus aquaemaris sp. nov., isolated from the intestine of a Korean rockfish, Sebastes schlegelii, in a marine aquaculture pond.</title>
        <authorList>
            <person name="Tak E.J."/>
            <person name="Bae J.-W."/>
        </authorList>
    </citation>
    <scope>NUCLEOTIDE SEQUENCE [LARGE SCALE GENOMIC DNA]</scope>
    <source>
        <strain evidence="5">NSG39</strain>
    </source>
</reference>
<dbReference type="InterPro" id="IPR001322">
    <property type="entry name" value="Lamin_tail_dom"/>
</dbReference>
<accession>A0A1Q2CNI8</accession>
<dbReference type="OrthoDB" id="5380360at2"/>
<dbReference type="KEGG" id="tes:BW730_09145"/>
<dbReference type="AlphaFoldDB" id="A0A1Q2CNI8"/>
<evidence type="ECO:0000256" key="2">
    <source>
        <dbReference type="SAM" id="SignalP"/>
    </source>
</evidence>
<gene>
    <name evidence="4" type="ORF">BW730_09145</name>
</gene>
<dbReference type="InterPro" id="IPR036415">
    <property type="entry name" value="Lamin_tail_dom_sf"/>
</dbReference>
<dbReference type="Pfam" id="PF00932">
    <property type="entry name" value="LTD"/>
    <property type="match status" value="3"/>
</dbReference>
<dbReference type="InterPro" id="IPR027372">
    <property type="entry name" value="Phytase-like_dom"/>
</dbReference>
<feature type="chain" id="PRO_5012275599" description="LTD domain-containing protein" evidence="2">
    <location>
        <begin position="27"/>
        <end position="768"/>
    </location>
</feature>
<proteinExistence type="predicted"/>
<dbReference type="PANTHER" id="PTHR37397">
    <property type="entry name" value="SI:CH211-183D21.1"/>
    <property type="match status" value="1"/>
</dbReference>
<feature type="domain" description="LTD" evidence="3">
    <location>
        <begin position="20"/>
        <end position="125"/>
    </location>
</feature>
<feature type="region of interest" description="Disordered" evidence="1">
    <location>
        <begin position="720"/>
        <end position="768"/>
    </location>
</feature>
<dbReference type="PANTHER" id="PTHR37397:SF1">
    <property type="entry name" value="LTD DOMAIN-CONTAINING PROTEIN"/>
    <property type="match status" value="1"/>
</dbReference>
<evidence type="ECO:0000256" key="1">
    <source>
        <dbReference type="SAM" id="MobiDB-lite"/>
    </source>
</evidence>
<dbReference type="Proteomes" id="UP000188145">
    <property type="component" value="Chromosome"/>
</dbReference>